<reference evidence="3 4" key="1">
    <citation type="submission" date="2020-08" db="EMBL/GenBank/DDBJ databases">
        <title>Functional genomics of gut bacteria from endangered species of beetles.</title>
        <authorList>
            <person name="Carlos-Shanley C."/>
        </authorList>
    </citation>
    <scope>NUCLEOTIDE SEQUENCE [LARGE SCALE GENOMIC DNA]</scope>
    <source>
        <strain evidence="3 4">S00202</strain>
    </source>
</reference>
<keyword evidence="2" id="KW-0732">Signal</keyword>
<keyword evidence="1" id="KW-1133">Transmembrane helix</keyword>
<evidence type="ECO:0000313" key="3">
    <source>
        <dbReference type="EMBL" id="MBB6340279.1"/>
    </source>
</evidence>
<keyword evidence="4" id="KW-1185">Reference proteome</keyword>
<dbReference type="EMBL" id="JACHLL010000001">
    <property type="protein sequence ID" value="MBB6340279.1"/>
    <property type="molecule type" value="Genomic_DNA"/>
</dbReference>
<keyword evidence="1" id="KW-0472">Membrane</keyword>
<evidence type="ECO:0008006" key="5">
    <source>
        <dbReference type="Google" id="ProtNLM"/>
    </source>
</evidence>
<dbReference type="AlphaFoldDB" id="A0A7X0ESS2"/>
<accession>A0A7X0ESS2</accession>
<name>A0A7X0ESS2_9PSED</name>
<feature type="chain" id="PRO_5031467283" description="DUF3999 domain-containing protein" evidence="2">
    <location>
        <begin position="18"/>
        <end position="451"/>
    </location>
</feature>
<evidence type="ECO:0000256" key="2">
    <source>
        <dbReference type="SAM" id="SignalP"/>
    </source>
</evidence>
<protein>
    <recommendedName>
        <fullName evidence="5">DUF3999 domain-containing protein</fullName>
    </recommendedName>
</protein>
<sequence length="451" mass="49734">MKPLMALLLVLATPVLAVEKAEDFAWQATLQTPVAGPWFQLDLPLPALLAAKHSDLRDLRVQNAQGQFLAYSLLQPAAEYRQAEQSHGVRWFPLQAEQAATGLPPGLRIESSSTGTLVEVQPATAPSSQPLPRQGWLLDASAIQAPLVRLSLDWDGAEGFQRFAVEGSDDLQHWQAVGDYQVARLSFAGDRIEQREIRLPALRSRYLRLLWRSPALAPELTAVQLVSVQEGYVEPPLLWSEPLPAHQLDAQSYQWQLPRALPVQALRLPLSDANSLVPVRVQGRVDTTRPWGAVAQGVLYRLPQQGREVREEELRLPGWPLSELRVQVDARGGGFSSAPQLQYALSGQRLVFLARGEGPYRLLLGNAKAAPVELPLATLMPGYSSEPLRELPKASLLLPAEPSPQEQNQAGTITKEPRADWQRLALWAVLLAGVLLLGLMAYSLLRPRKPV</sequence>
<organism evidence="3 4">
    <name type="scientific">Pseudomonas fluvialis</name>
    <dbReference type="NCBI Taxonomy" id="1793966"/>
    <lineage>
        <taxon>Bacteria</taxon>
        <taxon>Pseudomonadati</taxon>
        <taxon>Pseudomonadota</taxon>
        <taxon>Gammaproteobacteria</taxon>
        <taxon>Pseudomonadales</taxon>
        <taxon>Pseudomonadaceae</taxon>
        <taxon>Pseudomonas</taxon>
    </lineage>
</organism>
<feature type="signal peptide" evidence="2">
    <location>
        <begin position="1"/>
        <end position="17"/>
    </location>
</feature>
<comment type="caution">
    <text evidence="3">The sequence shown here is derived from an EMBL/GenBank/DDBJ whole genome shotgun (WGS) entry which is preliminary data.</text>
</comment>
<dbReference type="Pfam" id="PF13163">
    <property type="entry name" value="DUF3999"/>
    <property type="match status" value="1"/>
</dbReference>
<gene>
    <name evidence="3" type="ORF">HNP49_000429</name>
</gene>
<evidence type="ECO:0000256" key="1">
    <source>
        <dbReference type="SAM" id="Phobius"/>
    </source>
</evidence>
<feature type="transmembrane region" description="Helical" evidence="1">
    <location>
        <begin position="424"/>
        <end position="445"/>
    </location>
</feature>
<evidence type="ECO:0000313" key="4">
    <source>
        <dbReference type="Proteomes" id="UP000557193"/>
    </source>
</evidence>
<dbReference type="Proteomes" id="UP000557193">
    <property type="component" value="Unassembled WGS sequence"/>
</dbReference>
<dbReference type="InterPro" id="IPR025060">
    <property type="entry name" value="DUF3999"/>
</dbReference>
<keyword evidence="1" id="KW-0812">Transmembrane</keyword>
<proteinExistence type="predicted"/>